<accession>A0A3S1BTA3</accession>
<evidence type="ECO:0000313" key="3">
    <source>
        <dbReference type="Proteomes" id="UP000271974"/>
    </source>
</evidence>
<dbReference type="EMBL" id="RQTK01000019">
    <property type="protein sequence ID" value="RUS91035.1"/>
    <property type="molecule type" value="Genomic_DNA"/>
</dbReference>
<evidence type="ECO:0000256" key="1">
    <source>
        <dbReference type="SAM" id="MobiDB-lite"/>
    </source>
</evidence>
<feature type="region of interest" description="Disordered" evidence="1">
    <location>
        <begin position="21"/>
        <end position="54"/>
    </location>
</feature>
<reference evidence="2 3" key="1">
    <citation type="submission" date="2019-01" db="EMBL/GenBank/DDBJ databases">
        <title>A draft genome assembly of the solar-powered sea slug Elysia chlorotica.</title>
        <authorList>
            <person name="Cai H."/>
            <person name="Li Q."/>
            <person name="Fang X."/>
            <person name="Li J."/>
            <person name="Curtis N.E."/>
            <person name="Altenburger A."/>
            <person name="Shibata T."/>
            <person name="Feng M."/>
            <person name="Maeda T."/>
            <person name="Schwartz J.A."/>
            <person name="Shigenobu S."/>
            <person name="Lundholm N."/>
            <person name="Nishiyama T."/>
            <person name="Yang H."/>
            <person name="Hasebe M."/>
            <person name="Li S."/>
            <person name="Pierce S.K."/>
            <person name="Wang J."/>
        </authorList>
    </citation>
    <scope>NUCLEOTIDE SEQUENCE [LARGE SCALE GENOMIC DNA]</scope>
    <source>
        <strain evidence="2">EC2010</strain>
        <tissue evidence="2">Whole organism of an adult</tissue>
    </source>
</reference>
<comment type="caution">
    <text evidence="2">The sequence shown here is derived from an EMBL/GenBank/DDBJ whole genome shotgun (WGS) entry which is preliminary data.</text>
</comment>
<dbReference type="AlphaFoldDB" id="A0A3S1BTA3"/>
<dbReference type="Proteomes" id="UP000271974">
    <property type="component" value="Unassembled WGS sequence"/>
</dbReference>
<keyword evidence="3" id="KW-1185">Reference proteome</keyword>
<protein>
    <submittedName>
        <fullName evidence="2">Uncharacterized protein</fullName>
    </submittedName>
</protein>
<feature type="compositionally biased region" description="Polar residues" evidence="1">
    <location>
        <begin position="290"/>
        <end position="299"/>
    </location>
</feature>
<organism evidence="2 3">
    <name type="scientific">Elysia chlorotica</name>
    <name type="common">Eastern emerald elysia</name>
    <name type="synonym">Sea slug</name>
    <dbReference type="NCBI Taxonomy" id="188477"/>
    <lineage>
        <taxon>Eukaryota</taxon>
        <taxon>Metazoa</taxon>
        <taxon>Spiralia</taxon>
        <taxon>Lophotrochozoa</taxon>
        <taxon>Mollusca</taxon>
        <taxon>Gastropoda</taxon>
        <taxon>Heterobranchia</taxon>
        <taxon>Euthyneura</taxon>
        <taxon>Panpulmonata</taxon>
        <taxon>Sacoglossa</taxon>
        <taxon>Placobranchoidea</taxon>
        <taxon>Plakobranchidae</taxon>
        <taxon>Elysia</taxon>
    </lineage>
</organism>
<dbReference type="OrthoDB" id="9974851at2759"/>
<gene>
    <name evidence="2" type="ORF">EGW08_001163</name>
</gene>
<feature type="region of interest" description="Disordered" evidence="1">
    <location>
        <begin position="286"/>
        <end position="306"/>
    </location>
</feature>
<proteinExistence type="predicted"/>
<name>A0A3S1BTA3_ELYCH</name>
<evidence type="ECO:0000313" key="2">
    <source>
        <dbReference type="EMBL" id="RUS91035.1"/>
    </source>
</evidence>
<sequence>MECVEKNKRWPNGTEYVDSYRLPSLRPTRPDPWATSDPSKTDMIQGRPKTSNDPYTVLTDLQLKNMQKDSSPFFMKESNEPEPGARKGEIVNPAPIDRYAYCTSQYLFRDNPPHSLPVCWIGDQYQREPPAEYNTCRAGASLRWGPSKTGQRTIRHFHTEDVHRYLNIDMYKRPPTNIPSQVFMKHGRPSEGYYHQKNPNFNTWFGSTHRLNETNVLTTIRPKTFAEYEEVKRVEQAYGQHQKSKWPEVSEYTDKFLLNSEPLSELHPLEARKQYHRELRRTEAEAILKSQAQTESPTVKAQPVPA</sequence>